<comment type="caution">
    <text evidence="3">The sequence shown here is derived from an EMBL/GenBank/DDBJ whole genome shotgun (WGS) entry which is preliminary data.</text>
</comment>
<dbReference type="RefSeq" id="WP_009540625.1">
    <property type="nucleotide sequence ID" value="NZ_ANHY01000008.1"/>
</dbReference>
<dbReference type="PATRIC" id="fig|1238182.3.peg.2180"/>
<dbReference type="STRING" id="1238182.C882_4517"/>
<dbReference type="Proteomes" id="UP000009881">
    <property type="component" value="Unassembled WGS sequence"/>
</dbReference>
<proteinExistence type="predicted"/>
<feature type="coiled-coil region" evidence="1">
    <location>
        <begin position="215"/>
        <end position="242"/>
    </location>
</feature>
<evidence type="ECO:0000256" key="1">
    <source>
        <dbReference type="SAM" id="Coils"/>
    </source>
</evidence>
<dbReference type="OrthoDB" id="5945995at2"/>
<sequence length="278" mass="30419">MAALLPRIVAALVLAAAVALVPGQAPLAAPAGLGADLCRAATTREETRATMPDNLLTAISLVESGRWDKARQARVAWPWTVMAEGRGRYLPSKQAAITEVKQLQARGVRNIDVGCMQVNLHWHGDAFGSLEEALDPAANAAYAAQFLTELHAETSDWDVAAAWYHSRTPERADYYSGKVQVALAELEGSPAGAGAGAVSGLQSAPARPDPVRLRVLAIRKQIEERRQELAEERERARRITEARRATAKAFAEDWRRRKMEEYLHDEAEEAVDAILQRL</sequence>
<accession>K9HJM6</accession>
<dbReference type="eggNOG" id="COG0741">
    <property type="taxonomic scope" value="Bacteria"/>
</dbReference>
<reference evidence="3 4" key="1">
    <citation type="journal article" date="2013" name="Genome Announc.">
        <title>Draft Genome Sequence of an Alphaproteobacterium, Caenispirillum salinarum AK4(T), Isolated from a Solar Saltern.</title>
        <authorList>
            <person name="Khatri I."/>
            <person name="Singh A."/>
            <person name="Korpole S."/>
            <person name="Pinnaka A.K."/>
            <person name="Subramanian S."/>
        </authorList>
    </citation>
    <scope>NUCLEOTIDE SEQUENCE [LARGE SCALE GENOMIC DNA]</scope>
    <source>
        <strain evidence="3 4">AK4</strain>
    </source>
</reference>
<evidence type="ECO:0000313" key="4">
    <source>
        <dbReference type="Proteomes" id="UP000009881"/>
    </source>
</evidence>
<keyword evidence="2" id="KW-0732">Signal</keyword>
<dbReference type="AlphaFoldDB" id="K9HJM6"/>
<evidence type="ECO:0000256" key="2">
    <source>
        <dbReference type="SAM" id="SignalP"/>
    </source>
</evidence>
<evidence type="ECO:0000313" key="3">
    <source>
        <dbReference type="EMBL" id="EKV30558.1"/>
    </source>
</evidence>
<dbReference type="InterPro" id="IPR023346">
    <property type="entry name" value="Lysozyme-like_dom_sf"/>
</dbReference>
<dbReference type="EMBL" id="ANHY01000008">
    <property type="protein sequence ID" value="EKV30558.1"/>
    <property type="molecule type" value="Genomic_DNA"/>
</dbReference>
<gene>
    <name evidence="3" type="ORF">C882_4517</name>
</gene>
<organism evidence="3 4">
    <name type="scientific">Caenispirillum salinarum AK4</name>
    <dbReference type="NCBI Taxonomy" id="1238182"/>
    <lineage>
        <taxon>Bacteria</taxon>
        <taxon>Pseudomonadati</taxon>
        <taxon>Pseudomonadota</taxon>
        <taxon>Alphaproteobacteria</taxon>
        <taxon>Rhodospirillales</taxon>
        <taxon>Novispirillaceae</taxon>
        <taxon>Caenispirillum</taxon>
    </lineage>
</organism>
<dbReference type="SUPFAM" id="SSF53955">
    <property type="entry name" value="Lysozyme-like"/>
    <property type="match status" value="1"/>
</dbReference>
<feature type="chain" id="PRO_5003931652" evidence="2">
    <location>
        <begin position="28"/>
        <end position="278"/>
    </location>
</feature>
<feature type="signal peptide" evidence="2">
    <location>
        <begin position="1"/>
        <end position="27"/>
    </location>
</feature>
<name>K9HJM6_9PROT</name>
<keyword evidence="1" id="KW-0175">Coiled coil</keyword>
<keyword evidence="4" id="KW-1185">Reference proteome</keyword>
<protein>
    <submittedName>
        <fullName evidence="3">Transglycosylase, Slt family protein</fullName>
    </submittedName>
</protein>